<evidence type="ECO:0000256" key="2">
    <source>
        <dbReference type="ARBA" id="ARBA00012513"/>
    </source>
</evidence>
<evidence type="ECO:0000256" key="4">
    <source>
        <dbReference type="ARBA" id="ARBA00022679"/>
    </source>
</evidence>
<evidence type="ECO:0000256" key="10">
    <source>
        <dbReference type="PROSITE-ProRule" id="PRU10141"/>
    </source>
</evidence>
<feature type="region of interest" description="Disordered" evidence="11">
    <location>
        <begin position="326"/>
        <end position="385"/>
    </location>
</feature>
<feature type="binding site" evidence="10">
    <location>
        <position position="36"/>
    </location>
    <ligand>
        <name>ATP</name>
        <dbReference type="ChEBI" id="CHEBI:30616"/>
    </ligand>
</feature>
<dbReference type="Gene3D" id="1.10.510.10">
    <property type="entry name" value="Transferase(Phosphotransferase) domain 1"/>
    <property type="match status" value="1"/>
</dbReference>
<dbReference type="InterPro" id="IPR000719">
    <property type="entry name" value="Prot_kinase_dom"/>
</dbReference>
<name>A0A8W8LP90_MAGGI</name>
<feature type="compositionally biased region" description="Basic residues" evidence="11">
    <location>
        <begin position="480"/>
        <end position="489"/>
    </location>
</feature>
<evidence type="ECO:0000313" key="14">
    <source>
        <dbReference type="Proteomes" id="UP000005408"/>
    </source>
</evidence>
<reference evidence="13" key="1">
    <citation type="submission" date="2022-08" db="UniProtKB">
        <authorList>
            <consortium name="EnsemblMetazoa"/>
        </authorList>
    </citation>
    <scope>IDENTIFICATION</scope>
    <source>
        <strain evidence="13">05x7-T-G4-1.051#20</strain>
    </source>
</reference>
<evidence type="ECO:0000256" key="5">
    <source>
        <dbReference type="ARBA" id="ARBA00022741"/>
    </source>
</evidence>
<proteinExistence type="inferred from homology"/>
<sequence length="665" mass="75659">MEEEEVVLEFEAVLGHGSFGTVYLIKDKENRRYAVKRINFQGQESERTQALREAELLSKVRHGHILNYIESFEDDECLNIVTEYCDGGDLEVYLRNRNGKSLPEVRVCHWMFQIASGLQYLHGQKILHRDLKAKNIFLMGDLSLKLGDLGIAKLLELNQSKAESFVGTPAYMSPELFKHLPYNHKSDIWSFGCCCYEMVALQKAFGNDSLFALCKKVCSDERPPFPANYSDSLKSIVYSMLDEEPDCRPSATNIVSNVYIRKRLAEPIDKSNSPDRQHKKHQPKLKEGQSKTHSARERRRKMAEQKYQTMSHAWLAIKRKIDTYRRENQRKSVSRTMEKMKKLKLGSVKQESSDTDTGTYSNHSDTADYDEDPIRFLLGDDGDEDGESTLVIERVQSSNARGHRNGDTGSQCSNFEDDVFGVREHVERLTVHPHQAAKLMVHGMRDQLTPFQYNGTPFPVRRQESDPTLEESSSDNKGTQRTKKKKKILSKIADEKKRIESSSSDTGIGMTSGESSPTTQNVKGGGDSVRLFTRGQEVSFKRGLSNSSDEREESTVREKYVPFEKRKTTDTVKGIVDKENTSSASMIGNMESESVVSEISNIQSEIADALGKDNLQKCYDVMANVQNDDLVKAFLTEILGPTMFEKYRDQLFYLRMLEIRSHVTS</sequence>
<dbReference type="InterPro" id="IPR051131">
    <property type="entry name" value="NEK_Ser/Thr_kinase_NIMA"/>
</dbReference>
<keyword evidence="7 10" id="KW-0067">ATP-binding</keyword>
<evidence type="ECO:0000256" key="8">
    <source>
        <dbReference type="ARBA" id="ARBA00047899"/>
    </source>
</evidence>
<dbReference type="GO" id="GO:0004674">
    <property type="term" value="F:protein serine/threonine kinase activity"/>
    <property type="evidence" value="ECO:0007669"/>
    <property type="project" value="UniProtKB-KW"/>
</dbReference>
<accession>A0A8W8LP90</accession>
<keyword evidence="14" id="KW-1185">Reference proteome</keyword>
<comment type="catalytic activity">
    <reaction evidence="8">
        <text>L-threonyl-[protein] + ATP = O-phospho-L-threonyl-[protein] + ADP + H(+)</text>
        <dbReference type="Rhea" id="RHEA:46608"/>
        <dbReference type="Rhea" id="RHEA-COMP:11060"/>
        <dbReference type="Rhea" id="RHEA-COMP:11605"/>
        <dbReference type="ChEBI" id="CHEBI:15378"/>
        <dbReference type="ChEBI" id="CHEBI:30013"/>
        <dbReference type="ChEBI" id="CHEBI:30616"/>
        <dbReference type="ChEBI" id="CHEBI:61977"/>
        <dbReference type="ChEBI" id="CHEBI:456216"/>
        <dbReference type="EC" id="2.7.11.1"/>
    </reaction>
</comment>
<dbReference type="Proteomes" id="UP000005408">
    <property type="component" value="Unassembled WGS sequence"/>
</dbReference>
<keyword evidence="6" id="KW-0418">Kinase</keyword>
<comment type="similarity">
    <text evidence="1">Belongs to the protein kinase superfamily. NEK Ser/Thr protein kinase family. NIMA subfamily.</text>
</comment>
<dbReference type="Pfam" id="PF00069">
    <property type="entry name" value="Pkinase"/>
    <property type="match status" value="1"/>
</dbReference>
<dbReference type="GO" id="GO:0005524">
    <property type="term" value="F:ATP binding"/>
    <property type="evidence" value="ECO:0007669"/>
    <property type="project" value="UniProtKB-UniRule"/>
</dbReference>
<keyword evidence="4" id="KW-0808">Transferase</keyword>
<dbReference type="SMART" id="SM00220">
    <property type="entry name" value="S_TKc"/>
    <property type="match status" value="1"/>
</dbReference>
<dbReference type="SUPFAM" id="SSF56112">
    <property type="entry name" value="Protein kinase-like (PK-like)"/>
    <property type="match status" value="1"/>
</dbReference>
<feature type="region of interest" description="Disordered" evidence="11">
    <location>
        <begin position="450"/>
        <end position="529"/>
    </location>
</feature>
<organism evidence="13 14">
    <name type="scientific">Magallana gigas</name>
    <name type="common">Pacific oyster</name>
    <name type="synonym">Crassostrea gigas</name>
    <dbReference type="NCBI Taxonomy" id="29159"/>
    <lineage>
        <taxon>Eukaryota</taxon>
        <taxon>Metazoa</taxon>
        <taxon>Spiralia</taxon>
        <taxon>Lophotrochozoa</taxon>
        <taxon>Mollusca</taxon>
        <taxon>Bivalvia</taxon>
        <taxon>Autobranchia</taxon>
        <taxon>Pteriomorphia</taxon>
        <taxon>Ostreida</taxon>
        <taxon>Ostreoidea</taxon>
        <taxon>Ostreidae</taxon>
        <taxon>Magallana</taxon>
    </lineage>
</organism>
<dbReference type="InterPro" id="IPR001245">
    <property type="entry name" value="Ser-Thr/Tyr_kinase_cat_dom"/>
</dbReference>
<dbReference type="PANTHER" id="PTHR44899:SF3">
    <property type="entry name" value="SERINE_THREONINE-PROTEIN KINASE NEK1"/>
    <property type="match status" value="1"/>
</dbReference>
<dbReference type="EC" id="2.7.11.1" evidence="2"/>
<dbReference type="PROSITE" id="PS00107">
    <property type="entry name" value="PROTEIN_KINASE_ATP"/>
    <property type="match status" value="1"/>
</dbReference>
<dbReference type="PROSITE" id="PS50011">
    <property type="entry name" value="PROTEIN_KINASE_DOM"/>
    <property type="match status" value="1"/>
</dbReference>
<feature type="compositionally biased region" description="Polar residues" evidence="11">
    <location>
        <begin position="512"/>
        <end position="522"/>
    </location>
</feature>
<evidence type="ECO:0000256" key="6">
    <source>
        <dbReference type="ARBA" id="ARBA00022777"/>
    </source>
</evidence>
<comment type="catalytic activity">
    <reaction evidence="9">
        <text>L-seryl-[protein] + ATP = O-phospho-L-seryl-[protein] + ADP + H(+)</text>
        <dbReference type="Rhea" id="RHEA:17989"/>
        <dbReference type="Rhea" id="RHEA-COMP:9863"/>
        <dbReference type="Rhea" id="RHEA-COMP:11604"/>
        <dbReference type="ChEBI" id="CHEBI:15378"/>
        <dbReference type="ChEBI" id="CHEBI:29999"/>
        <dbReference type="ChEBI" id="CHEBI:30616"/>
        <dbReference type="ChEBI" id="CHEBI:83421"/>
        <dbReference type="ChEBI" id="CHEBI:456216"/>
        <dbReference type="EC" id="2.7.11.1"/>
    </reaction>
</comment>
<evidence type="ECO:0000256" key="1">
    <source>
        <dbReference type="ARBA" id="ARBA00010886"/>
    </source>
</evidence>
<dbReference type="AlphaFoldDB" id="A0A8W8LP90"/>
<dbReference type="CDD" id="cd08215">
    <property type="entry name" value="STKc_Nek"/>
    <property type="match status" value="1"/>
</dbReference>
<protein>
    <recommendedName>
        <fullName evidence="2">non-specific serine/threonine protein kinase</fullName>
        <ecNumber evidence="2">2.7.11.1</ecNumber>
    </recommendedName>
</protein>
<keyword evidence="3" id="KW-0723">Serine/threonine-protein kinase</keyword>
<feature type="domain" description="Protein kinase" evidence="12">
    <location>
        <begin position="8"/>
        <end position="260"/>
    </location>
</feature>
<dbReference type="EnsemblMetazoa" id="G28997.1">
    <property type="protein sequence ID" value="G28997.1:cds"/>
    <property type="gene ID" value="G28997"/>
</dbReference>
<feature type="compositionally biased region" description="Basic and acidic residues" evidence="11">
    <location>
        <begin position="326"/>
        <end position="340"/>
    </location>
</feature>
<evidence type="ECO:0000259" key="12">
    <source>
        <dbReference type="PROSITE" id="PS50011"/>
    </source>
</evidence>
<feature type="compositionally biased region" description="Polar residues" evidence="11">
    <location>
        <begin position="355"/>
        <end position="364"/>
    </location>
</feature>
<dbReference type="InterPro" id="IPR017441">
    <property type="entry name" value="Protein_kinase_ATP_BS"/>
</dbReference>
<keyword evidence="5 10" id="KW-0547">Nucleotide-binding</keyword>
<dbReference type="PROSITE" id="PS00108">
    <property type="entry name" value="PROTEIN_KINASE_ST"/>
    <property type="match status" value="1"/>
</dbReference>
<feature type="compositionally biased region" description="Basic and acidic residues" evidence="11">
    <location>
        <begin position="265"/>
        <end position="276"/>
    </location>
</feature>
<evidence type="ECO:0000256" key="7">
    <source>
        <dbReference type="ARBA" id="ARBA00022840"/>
    </source>
</evidence>
<dbReference type="InterPro" id="IPR011009">
    <property type="entry name" value="Kinase-like_dom_sf"/>
</dbReference>
<evidence type="ECO:0000313" key="13">
    <source>
        <dbReference type="EnsemblMetazoa" id="G28997.1:cds"/>
    </source>
</evidence>
<feature type="region of interest" description="Disordered" evidence="11">
    <location>
        <begin position="265"/>
        <end position="308"/>
    </location>
</feature>
<dbReference type="PRINTS" id="PR00109">
    <property type="entry name" value="TYRKINASE"/>
</dbReference>
<evidence type="ECO:0000256" key="9">
    <source>
        <dbReference type="ARBA" id="ARBA00048679"/>
    </source>
</evidence>
<dbReference type="InterPro" id="IPR008271">
    <property type="entry name" value="Ser/Thr_kinase_AS"/>
</dbReference>
<evidence type="ECO:0000256" key="3">
    <source>
        <dbReference type="ARBA" id="ARBA00022527"/>
    </source>
</evidence>
<dbReference type="PANTHER" id="PTHR44899">
    <property type="entry name" value="CAMK FAMILY PROTEIN KINASE"/>
    <property type="match status" value="1"/>
</dbReference>
<evidence type="ECO:0000256" key="11">
    <source>
        <dbReference type="SAM" id="MobiDB-lite"/>
    </source>
</evidence>